<accession>A0A564YMF2</accession>
<organism evidence="1 2">
    <name type="scientific">Hymenolepis diminuta</name>
    <name type="common">Rat tapeworm</name>
    <dbReference type="NCBI Taxonomy" id="6216"/>
    <lineage>
        <taxon>Eukaryota</taxon>
        <taxon>Metazoa</taxon>
        <taxon>Spiralia</taxon>
        <taxon>Lophotrochozoa</taxon>
        <taxon>Platyhelminthes</taxon>
        <taxon>Cestoda</taxon>
        <taxon>Eucestoda</taxon>
        <taxon>Cyclophyllidea</taxon>
        <taxon>Hymenolepididae</taxon>
        <taxon>Hymenolepis</taxon>
    </lineage>
</organism>
<dbReference type="EMBL" id="CABIJS010000277">
    <property type="protein sequence ID" value="VUZ48129.1"/>
    <property type="molecule type" value="Genomic_DNA"/>
</dbReference>
<keyword evidence="2" id="KW-1185">Reference proteome</keyword>
<sequence length="64" mass="7179">MPVSYQFLRFLLISSFPQHPALSISPSLTRFKLIVASSNTVGLINSWCSAPRLWLALTQTATNW</sequence>
<reference evidence="1 2" key="1">
    <citation type="submission" date="2019-07" db="EMBL/GenBank/DDBJ databases">
        <authorList>
            <person name="Jastrzebski P J."/>
            <person name="Paukszto L."/>
            <person name="Jastrzebski P J."/>
        </authorList>
    </citation>
    <scope>NUCLEOTIDE SEQUENCE [LARGE SCALE GENOMIC DNA]</scope>
    <source>
        <strain evidence="1 2">WMS-il1</strain>
    </source>
</reference>
<dbReference type="Proteomes" id="UP000321570">
    <property type="component" value="Unassembled WGS sequence"/>
</dbReference>
<protein>
    <submittedName>
        <fullName evidence="1">Uncharacterized protein</fullName>
    </submittedName>
</protein>
<proteinExistence type="predicted"/>
<gene>
    <name evidence="1" type="ORF">WMSIL1_LOCUS7589</name>
</gene>
<dbReference type="AlphaFoldDB" id="A0A564YMF2"/>
<evidence type="ECO:0000313" key="2">
    <source>
        <dbReference type="Proteomes" id="UP000321570"/>
    </source>
</evidence>
<name>A0A564YMF2_HYMDI</name>
<evidence type="ECO:0000313" key="1">
    <source>
        <dbReference type="EMBL" id="VUZ48129.1"/>
    </source>
</evidence>